<proteinExistence type="predicted"/>
<dbReference type="AlphaFoldDB" id="A0A830B2Z8"/>
<comment type="caution">
    <text evidence="2">The sequence shown here is derived from an EMBL/GenBank/DDBJ whole genome shotgun (WGS) entry which is preliminary data.</text>
</comment>
<name>A0A830B2Z8_9LAMI</name>
<gene>
    <name evidence="2" type="ORF">PHJA_000347300</name>
</gene>
<reference evidence="2" key="1">
    <citation type="submission" date="2020-07" db="EMBL/GenBank/DDBJ databases">
        <title>Ethylene signaling mediates host invasion by parasitic plants.</title>
        <authorList>
            <person name="Yoshida S."/>
        </authorList>
    </citation>
    <scope>NUCLEOTIDE SEQUENCE</scope>
    <source>
        <strain evidence="2">Okayama</strain>
    </source>
</reference>
<dbReference type="SUPFAM" id="SSF81383">
    <property type="entry name" value="F-box domain"/>
    <property type="match status" value="1"/>
</dbReference>
<accession>A0A830B2Z8</accession>
<protein>
    <submittedName>
        <fullName evidence="2">F-box protein at5g07610</fullName>
    </submittedName>
</protein>
<dbReference type="InterPro" id="IPR001810">
    <property type="entry name" value="F-box_dom"/>
</dbReference>
<feature type="domain" description="F-box" evidence="1">
    <location>
        <begin position="20"/>
        <end position="54"/>
    </location>
</feature>
<sequence>MGSKRSETRTSAEIIADNDDLLLETILLRLPAEPLIRFQLVCKHWQSLISEPSFSRRRHLKPQSSFIFRPNPPQFVYFNPICRVFYPFYSDSTHMLESRNSKYGQKNYGVYNPTTNQSITVVVQRRAFISGICLAFDPSIRSSAFSIQLLS</sequence>
<dbReference type="InterPro" id="IPR036047">
    <property type="entry name" value="F-box-like_dom_sf"/>
</dbReference>
<dbReference type="Gene3D" id="1.20.1280.50">
    <property type="match status" value="1"/>
</dbReference>
<organism evidence="2 3">
    <name type="scientific">Phtheirospermum japonicum</name>
    <dbReference type="NCBI Taxonomy" id="374723"/>
    <lineage>
        <taxon>Eukaryota</taxon>
        <taxon>Viridiplantae</taxon>
        <taxon>Streptophyta</taxon>
        <taxon>Embryophyta</taxon>
        <taxon>Tracheophyta</taxon>
        <taxon>Spermatophyta</taxon>
        <taxon>Magnoliopsida</taxon>
        <taxon>eudicotyledons</taxon>
        <taxon>Gunneridae</taxon>
        <taxon>Pentapetalae</taxon>
        <taxon>asterids</taxon>
        <taxon>lamiids</taxon>
        <taxon>Lamiales</taxon>
        <taxon>Orobanchaceae</taxon>
        <taxon>Orobanchaceae incertae sedis</taxon>
        <taxon>Phtheirospermum</taxon>
    </lineage>
</organism>
<keyword evidence="3" id="KW-1185">Reference proteome</keyword>
<dbReference type="OrthoDB" id="605328at2759"/>
<dbReference type="PANTHER" id="PTHR35546">
    <property type="entry name" value="F-BOX PROTEIN INTERACTION DOMAIN PROTEIN-RELATED"/>
    <property type="match status" value="1"/>
</dbReference>
<dbReference type="Pfam" id="PF00646">
    <property type="entry name" value="F-box"/>
    <property type="match status" value="1"/>
</dbReference>
<dbReference type="Proteomes" id="UP000653305">
    <property type="component" value="Unassembled WGS sequence"/>
</dbReference>
<dbReference type="EMBL" id="BMAC01000037">
    <property type="protein sequence ID" value="GFP82040.1"/>
    <property type="molecule type" value="Genomic_DNA"/>
</dbReference>
<dbReference type="InterPro" id="IPR055290">
    <property type="entry name" value="At3g26010-like"/>
</dbReference>
<evidence type="ECO:0000313" key="2">
    <source>
        <dbReference type="EMBL" id="GFP82040.1"/>
    </source>
</evidence>
<evidence type="ECO:0000313" key="3">
    <source>
        <dbReference type="Proteomes" id="UP000653305"/>
    </source>
</evidence>
<evidence type="ECO:0000259" key="1">
    <source>
        <dbReference type="Pfam" id="PF00646"/>
    </source>
</evidence>
<dbReference type="PANTHER" id="PTHR35546:SF25">
    <property type="entry name" value="F-BOX DOMAIN-CONTAINING PROTEIN"/>
    <property type="match status" value="1"/>
</dbReference>